<evidence type="ECO:0000313" key="12">
    <source>
        <dbReference type="EMBL" id="URE05411.1"/>
    </source>
</evidence>
<dbReference type="FunFam" id="3.10.110.10:FF:000025">
    <property type="entry name" value="ubiquitin-conjugating enzyme E2 7"/>
    <property type="match status" value="1"/>
</dbReference>
<keyword evidence="7" id="KW-0804">Transcription</keyword>
<evidence type="ECO:0000256" key="4">
    <source>
        <dbReference type="ARBA" id="ARBA00022786"/>
    </source>
</evidence>
<evidence type="ECO:0000256" key="3">
    <source>
        <dbReference type="ARBA" id="ARBA00022741"/>
    </source>
</evidence>
<dbReference type="PROSITE" id="PS50127">
    <property type="entry name" value="UBC_2"/>
    <property type="match status" value="1"/>
</dbReference>
<feature type="short sequence motif" description="VHIID" evidence="8">
    <location>
        <begin position="597"/>
        <end position="601"/>
    </location>
</feature>
<evidence type="ECO:0000256" key="6">
    <source>
        <dbReference type="ARBA" id="ARBA00023015"/>
    </source>
</evidence>
<dbReference type="InterPro" id="IPR005202">
    <property type="entry name" value="TF_GRAS"/>
</dbReference>
<evidence type="ECO:0000259" key="11">
    <source>
        <dbReference type="PROSITE" id="PS50127"/>
    </source>
</evidence>
<feature type="active site" description="Glycyl thioester intermediate" evidence="9">
    <location>
        <position position="91"/>
    </location>
</feature>
<feature type="compositionally biased region" description="Polar residues" evidence="10">
    <location>
        <begin position="450"/>
        <end position="459"/>
    </location>
</feature>
<feature type="region of interest" description="Leucine repeat II (LRII)" evidence="8">
    <location>
        <begin position="647"/>
        <end position="679"/>
    </location>
</feature>
<evidence type="ECO:0000256" key="5">
    <source>
        <dbReference type="ARBA" id="ARBA00022840"/>
    </source>
</evidence>
<dbReference type="SMART" id="SM00212">
    <property type="entry name" value="UBCc"/>
    <property type="match status" value="1"/>
</dbReference>
<protein>
    <recommendedName>
        <fullName evidence="1">E2 ubiquitin-conjugating enzyme</fullName>
        <ecNumber evidence="1">2.3.2.23</ecNumber>
    </recommendedName>
</protein>
<dbReference type="Gene3D" id="3.10.110.10">
    <property type="entry name" value="Ubiquitin Conjugating Enzyme"/>
    <property type="match status" value="1"/>
</dbReference>
<evidence type="ECO:0000256" key="2">
    <source>
        <dbReference type="ARBA" id="ARBA00022679"/>
    </source>
</evidence>
<feature type="compositionally biased region" description="Polar residues" evidence="10">
    <location>
        <begin position="245"/>
        <end position="266"/>
    </location>
</feature>
<feature type="region of interest" description="SAW" evidence="8">
    <location>
        <begin position="785"/>
        <end position="859"/>
    </location>
</feature>
<feature type="region of interest" description="Leucine repeat I (LRI)" evidence="8">
    <location>
        <begin position="487"/>
        <end position="547"/>
    </location>
</feature>
<evidence type="ECO:0000256" key="1">
    <source>
        <dbReference type="ARBA" id="ARBA00012486"/>
    </source>
</evidence>
<dbReference type="PROSITE" id="PS00183">
    <property type="entry name" value="UBC_1"/>
    <property type="match status" value="1"/>
</dbReference>
<feature type="region of interest" description="VHIID" evidence="8">
    <location>
        <begin position="566"/>
        <end position="631"/>
    </location>
</feature>
<keyword evidence="3" id="KW-0547">Nucleotide-binding</keyword>
<comment type="similarity">
    <text evidence="8">Belongs to the GRAS family.</text>
</comment>
<sequence length="864" mass="96993">MAATTQASLLLQKQLRDLMKNPVDGFSAGLVDDSNVFEWNVTIIGPPDTLYDGGYFNAIMSFPSNYPNSPPSVRFTSEMWHPNVYPDGRVCISILHPPGDDPNGYELASERWTPVHTVESIVLSIISMLSSPNDESPANVEAAKEWRESRDEFKKKVSRIVRRSQEMLLLLSAPPQTGAAPKAISEMDSLVVPEFSPDMVLSYISQILMEEDMDEKFDVFHEDLALLAAEKPFYEILGETFPTLPDQNSGPSAESPDGSSISNFHVNSNGSSSDGILANDSWPYDPLEYRQLQTNPASVDYYSQSSSSPTNYNAGNVNRVLVESPFNPLLDNDLVIQSTPAWQFQKGLEEARRFLPSSENLMINLEANGSLLSQEPKKERKLAEINADEKHESPIHEPRGRKTHHDDDLDLQEGRSNKQSALSTEEPLRPDILDDVLLCGWDKCITGNDEQQSESVNQEGRSSHSSHAKGSGGGKSRGKKQSTKDVVDLRTLLVHCAESVAIGDRRSAGELLKQIRQHSSPFGDANQRLAHCFADGLEARLAGTGSQIYHSIVAKRISTSDILKAYKCYMRACPFKKIAYLYSNKTILNVANKASRLHIIDFGIYYGFQWPCFMQRLASQPGGPPRLRITGIDRPSPGFRPTERIDETGQRLADYAHRFGIPFEFHAIATKLDTIRTEDLNIDKDEVLVVNSLFQFKSLIDETVVEDSPRNMVLNTIRNLNPAVFIFGEVNGSYSSPFFVTRFREALFHFSALFDMIETNVPREDESRPLIERHISGRDALNVIACEGSERVERPETYKQWQVRNVRAGFKQLLLNPDVIKMAKEKLKAYHKDFVLDVDGQWLLQGWKGRIIHAFSAWRSNDSS</sequence>
<dbReference type="GO" id="GO:0061631">
    <property type="term" value="F:ubiquitin conjugating enzyme activity"/>
    <property type="evidence" value="ECO:0007669"/>
    <property type="project" value="UniProtKB-EC"/>
</dbReference>
<dbReference type="SUPFAM" id="SSF54495">
    <property type="entry name" value="UBC-like"/>
    <property type="match status" value="1"/>
</dbReference>
<dbReference type="EMBL" id="CP097507">
    <property type="protein sequence ID" value="URE05411.1"/>
    <property type="molecule type" value="Genomic_DNA"/>
</dbReference>
<feature type="domain" description="UBC core" evidence="11">
    <location>
        <begin position="6"/>
        <end position="166"/>
    </location>
</feature>
<gene>
    <name evidence="12" type="ORF">MUK42_20847</name>
</gene>
<dbReference type="InterPro" id="IPR000608">
    <property type="entry name" value="UBC"/>
</dbReference>
<dbReference type="OrthoDB" id="47276at2759"/>
<evidence type="ECO:0000256" key="10">
    <source>
        <dbReference type="SAM" id="MobiDB-lite"/>
    </source>
</evidence>
<name>A0A9E7FZN9_9LILI</name>
<keyword evidence="6" id="KW-0805">Transcription regulation</keyword>
<reference evidence="12" key="1">
    <citation type="submission" date="2022-05" db="EMBL/GenBank/DDBJ databases">
        <title>The Musa troglodytarum L. genome provides insights into the mechanism of non-climacteric behaviour and enrichment of carotenoids.</title>
        <authorList>
            <person name="Wang J."/>
        </authorList>
    </citation>
    <scope>NUCLEOTIDE SEQUENCE</scope>
    <source>
        <tissue evidence="12">Leaf</tissue>
    </source>
</reference>
<feature type="compositionally biased region" description="Basic and acidic residues" evidence="10">
    <location>
        <begin position="375"/>
        <end position="416"/>
    </location>
</feature>
<evidence type="ECO:0000256" key="8">
    <source>
        <dbReference type="PROSITE-ProRule" id="PRU01191"/>
    </source>
</evidence>
<feature type="region of interest" description="Disordered" evidence="10">
    <location>
        <begin position="372"/>
        <end position="427"/>
    </location>
</feature>
<dbReference type="Pfam" id="PF03514">
    <property type="entry name" value="GRAS"/>
    <property type="match status" value="1"/>
</dbReference>
<dbReference type="CDD" id="cd23795">
    <property type="entry name" value="UBCc_UBE2G1"/>
    <property type="match status" value="1"/>
</dbReference>
<evidence type="ECO:0000313" key="13">
    <source>
        <dbReference type="Proteomes" id="UP001055439"/>
    </source>
</evidence>
<dbReference type="AlphaFoldDB" id="A0A9E7FZN9"/>
<dbReference type="InterPro" id="IPR023313">
    <property type="entry name" value="UBQ-conjugating_AS"/>
</dbReference>
<dbReference type="PROSITE" id="PS50985">
    <property type="entry name" value="GRAS"/>
    <property type="match status" value="1"/>
</dbReference>
<proteinExistence type="inferred from homology"/>
<dbReference type="InterPro" id="IPR016135">
    <property type="entry name" value="UBQ-conjugating_enzyme/RWD"/>
</dbReference>
<dbReference type="GO" id="GO:0005524">
    <property type="term" value="F:ATP binding"/>
    <property type="evidence" value="ECO:0007669"/>
    <property type="project" value="UniProtKB-KW"/>
</dbReference>
<dbReference type="PANTHER" id="PTHR31636">
    <property type="entry name" value="OSJNBA0084A10.13 PROTEIN-RELATED"/>
    <property type="match status" value="1"/>
</dbReference>
<dbReference type="EC" id="2.3.2.23" evidence="1"/>
<feature type="region of interest" description="Disordered" evidence="10">
    <location>
        <begin position="244"/>
        <end position="266"/>
    </location>
</feature>
<accession>A0A9E7FZN9</accession>
<organism evidence="12 13">
    <name type="scientific">Musa troglodytarum</name>
    <name type="common">fe'i banana</name>
    <dbReference type="NCBI Taxonomy" id="320322"/>
    <lineage>
        <taxon>Eukaryota</taxon>
        <taxon>Viridiplantae</taxon>
        <taxon>Streptophyta</taxon>
        <taxon>Embryophyta</taxon>
        <taxon>Tracheophyta</taxon>
        <taxon>Spermatophyta</taxon>
        <taxon>Magnoliopsida</taxon>
        <taxon>Liliopsida</taxon>
        <taxon>Zingiberales</taxon>
        <taxon>Musaceae</taxon>
        <taxon>Musa</taxon>
    </lineage>
</organism>
<keyword evidence="2" id="KW-0808">Transferase</keyword>
<comment type="caution">
    <text evidence="8">Lacks conserved residue(s) required for the propagation of feature annotation.</text>
</comment>
<keyword evidence="13" id="KW-1185">Reference proteome</keyword>
<evidence type="ECO:0000256" key="9">
    <source>
        <dbReference type="PROSITE-ProRule" id="PRU10133"/>
    </source>
</evidence>
<dbReference type="Proteomes" id="UP001055439">
    <property type="component" value="Chromosome 5"/>
</dbReference>
<evidence type="ECO:0000256" key="7">
    <source>
        <dbReference type="ARBA" id="ARBA00023163"/>
    </source>
</evidence>
<feature type="region of interest" description="Disordered" evidence="10">
    <location>
        <begin position="450"/>
        <end position="483"/>
    </location>
</feature>
<keyword evidence="5" id="KW-0067">ATP-binding</keyword>
<keyword evidence="4" id="KW-0833">Ubl conjugation pathway</keyword>
<dbReference type="Pfam" id="PF00179">
    <property type="entry name" value="UQ_con"/>
    <property type="match status" value="1"/>
</dbReference>